<dbReference type="Pfam" id="PF01244">
    <property type="entry name" value="Peptidase_M19"/>
    <property type="match status" value="1"/>
</dbReference>
<keyword evidence="2" id="KW-0378">Hydrolase</keyword>
<dbReference type="PROSITE" id="PS51365">
    <property type="entry name" value="RENAL_DIPEPTIDASE_2"/>
    <property type="match status" value="1"/>
</dbReference>
<name>A0ABU8S9H9_9SPHN</name>
<evidence type="ECO:0000313" key="2">
    <source>
        <dbReference type="EMBL" id="MEJ6010609.1"/>
    </source>
</evidence>
<dbReference type="CDD" id="cd01301">
    <property type="entry name" value="rDP_like"/>
    <property type="match status" value="1"/>
</dbReference>
<gene>
    <name evidence="2" type="ORF">WG900_11850</name>
</gene>
<feature type="chain" id="PRO_5045373563" evidence="1">
    <location>
        <begin position="22"/>
        <end position="429"/>
    </location>
</feature>
<comment type="caution">
    <text evidence="2">The sequence shown here is derived from an EMBL/GenBank/DDBJ whole genome shotgun (WGS) entry which is preliminary data.</text>
</comment>
<accession>A0ABU8S9H9</accession>
<dbReference type="SUPFAM" id="SSF51556">
    <property type="entry name" value="Metallo-dependent hydrolases"/>
    <property type="match status" value="1"/>
</dbReference>
<dbReference type="GO" id="GO:0016805">
    <property type="term" value="F:dipeptidase activity"/>
    <property type="evidence" value="ECO:0007669"/>
    <property type="project" value="UniProtKB-KW"/>
</dbReference>
<keyword evidence="1" id="KW-0732">Signal</keyword>
<dbReference type="EC" id="3.4.13.19" evidence="2"/>
<dbReference type="InterPro" id="IPR032466">
    <property type="entry name" value="Metal_Hydrolase"/>
</dbReference>
<organism evidence="2 3">
    <name type="scientific">Novosphingobium aquae</name>
    <dbReference type="NCBI Taxonomy" id="3133435"/>
    <lineage>
        <taxon>Bacteria</taxon>
        <taxon>Pseudomonadati</taxon>
        <taxon>Pseudomonadota</taxon>
        <taxon>Alphaproteobacteria</taxon>
        <taxon>Sphingomonadales</taxon>
        <taxon>Sphingomonadaceae</taxon>
        <taxon>Novosphingobium</taxon>
    </lineage>
</organism>
<keyword evidence="2" id="KW-0224">Dipeptidase</keyword>
<feature type="signal peptide" evidence="1">
    <location>
        <begin position="1"/>
        <end position="21"/>
    </location>
</feature>
<protein>
    <submittedName>
        <fullName evidence="2">Dipeptidase</fullName>
        <ecNumber evidence="2">3.4.13.19</ecNumber>
    </submittedName>
</protein>
<proteinExistence type="predicted"/>
<keyword evidence="3" id="KW-1185">Reference proteome</keyword>
<dbReference type="PANTHER" id="PTHR10443">
    <property type="entry name" value="MICROSOMAL DIPEPTIDASE"/>
    <property type="match status" value="1"/>
</dbReference>
<keyword evidence="2" id="KW-0645">Protease</keyword>
<dbReference type="PANTHER" id="PTHR10443:SF12">
    <property type="entry name" value="DIPEPTIDASE"/>
    <property type="match status" value="1"/>
</dbReference>
<dbReference type="InterPro" id="IPR008257">
    <property type="entry name" value="Pept_M19"/>
</dbReference>
<reference evidence="2 3" key="1">
    <citation type="submission" date="2024-03" db="EMBL/GenBank/DDBJ databases">
        <authorList>
            <person name="Jo J.-H."/>
        </authorList>
    </citation>
    <scope>NUCLEOTIDE SEQUENCE [LARGE SCALE GENOMIC DNA]</scope>
    <source>
        <strain evidence="2 3">AS3R-12</strain>
    </source>
</reference>
<sequence length="429" mass="45838">MRHFLAAGASLLFLLAGPSAAGPTAAGPTSAGTPEQVADAALKSAPVWDGHNDVPEQLRDRRKNILAGFDFNDTTGTADTAKGFIAMQTDLSRIRKGKLGAQFWSVYVSANLTDQQAVQATLEQIDTVKRLVAMYPKDLQFCVDSTCVIAAQKAGRIASLVGMEGGHSIGGSLAVLRQMHALGARYMTLTHFKNTAWADAATDDPKHDGLTPFGEDVVREMQRLGMLVDLSHVSEASMMDAYRVAKAPVIFSHSNARALNSHPRNVSDAALQGLKANGGVLMVNFYPAYVVGDTRAWSVRRAGEKARIDASHIGDSAGAKAELAEWEKANPSPNGGITDVANHIDYVAKLIGPDHVGLGGDLDGIDTTVKGMEDASTYPALFVELARRGWSQADLEKLSSRNLMRVLKAAEAYAVSRRADPPIENPTTF</sequence>
<dbReference type="Gene3D" id="3.20.20.140">
    <property type="entry name" value="Metal-dependent hydrolases"/>
    <property type="match status" value="1"/>
</dbReference>
<dbReference type="EMBL" id="JBBHJY010000005">
    <property type="protein sequence ID" value="MEJ6010609.1"/>
    <property type="molecule type" value="Genomic_DNA"/>
</dbReference>
<evidence type="ECO:0000313" key="3">
    <source>
        <dbReference type="Proteomes" id="UP001379235"/>
    </source>
</evidence>
<dbReference type="RefSeq" id="WP_339967350.1">
    <property type="nucleotide sequence ID" value="NZ_JBBHJY010000005.1"/>
</dbReference>
<dbReference type="Proteomes" id="UP001379235">
    <property type="component" value="Unassembled WGS sequence"/>
</dbReference>
<evidence type="ECO:0000256" key="1">
    <source>
        <dbReference type="SAM" id="SignalP"/>
    </source>
</evidence>